<evidence type="ECO:0000256" key="1">
    <source>
        <dbReference type="ARBA" id="ARBA00004613"/>
    </source>
</evidence>
<dbReference type="SUPFAM" id="SSF50242">
    <property type="entry name" value="TIMP-like"/>
    <property type="match status" value="1"/>
</dbReference>
<protein>
    <submittedName>
        <fullName evidence="5">Tissue inhibitor of metalloproteinase</fullName>
    </submittedName>
</protein>
<feature type="signal peptide" evidence="4">
    <location>
        <begin position="1"/>
        <end position="25"/>
    </location>
</feature>
<dbReference type="GO" id="GO:0051045">
    <property type="term" value="P:negative regulation of membrane protein ectodomain proteolysis"/>
    <property type="evidence" value="ECO:0007669"/>
    <property type="project" value="TreeGrafter"/>
</dbReference>
<keyword evidence="3" id="KW-0472">Membrane</keyword>
<proteinExistence type="predicted"/>
<keyword evidence="4" id="KW-0732">Signal</keyword>
<name>A0A1I3RR01_9ACTN</name>
<dbReference type="Proteomes" id="UP000199111">
    <property type="component" value="Unassembled WGS sequence"/>
</dbReference>
<comment type="subcellular location">
    <subcellularLocation>
        <location evidence="1">Secreted</location>
    </subcellularLocation>
</comment>
<feature type="transmembrane region" description="Helical" evidence="3">
    <location>
        <begin position="187"/>
        <end position="208"/>
    </location>
</feature>
<dbReference type="Gene3D" id="2.40.50.120">
    <property type="match status" value="1"/>
</dbReference>
<dbReference type="PANTHER" id="PTHR11844">
    <property type="entry name" value="METALLOPROTEASE INHIBITOR"/>
    <property type="match status" value="1"/>
</dbReference>
<dbReference type="InterPro" id="IPR001820">
    <property type="entry name" value="TIMP"/>
</dbReference>
<dbReference type="PANTHER" id="PTHR11844:SF33">
    <property type="entry name" value="TISSUE INHIBITOR OF METALLOPROTEINASE"/>
    <property type="match status" value="1"/>
</dbReference>
<dbReference type="EMBL" id="FOQY01000009">
    <property type="protein sequence ID" value="SFJ48322.1"/>
    <property type="molecule type" value="Genomic_DNA"/>
</dbReference>
<evidence type="ECO:0000256" key="2">
    <source>
        <dbReference type="ARBA" id="ARBA00022525"/>
    </source>
</evidence>
<feature type="chain" id="PRO_5011561035" evidence="4">
    <location>
        <begin position="26"/>
        <end position="214"/>
    </location>
</feature>
<keyword evidence="6" id="KW-1185">Reference proteome</keyword>
<evidence type="ECO:0000313" key="6">
    <source>
        <dbReference type="Proteomes" id="UP000199111"/>
    </source>
</evidence>
<keyword evidence="3" id="KW-1133">Transmembrane helix</keyword>
<evidence type="ECO:0000313" key="5">
    <source>
        <dbReference type="EMBL" id="SFJ48322.1"/>
    </source>
</evidence>
<reference evidence="6" key="1">
    <citation type="submission" date="2016-10" db="EMBL/GenBank/DDBJ databases">
        <authorList>
            <person name="Varghese N."/>
            <person name="Submissions S."/>
        </authorList>
    </citation>
    <scope>NUCLEOTIDE SEQUENCE [LARGE SCALE GENOMIC DNA]</scope>
    <source>
        <strain evidence="6">CGMCC 4.2126</strain>
    </source>
</reference>
<dbReference type="PROSITE" id="PS51257">
    <property type="entry name" value="PROKAR_LIPOPROTEIN"/>
    <property type="match status" value="1"/>
</dbReference>
<dbReference type="GO" id="GO:0005615">
    <property type="term" value="C:extracellular space"/>
    <property type="evidence" value="ECO:0007669"/>
    <property type="project" value="TreeGrafter"/>
</dbReference>
<evidence type="ECO:0000256" key="3">
    <source>
        <dbReference type="SAM" id="Phobius"/>
    </source>
</evidence>
<keyword evidence="2" id="KW-0964">Secreted</keyword>
<accession>A0A1I3RR01</accession>
<evidence type="ECO:0000256" key="4">
    <source>
        <dbReference type="SAM" id="SignalP"/>
    </source>
</evidence>
<dbReference type="RefSeq" id="WP_093887741.1">
    <property type="nucleotide sequence ID" value="NZ_FOQY01000009.1"/>
</dbReference>
<gene>
    <name evidence="5" type="ORF">SAMN05216275_109125</name>
</gene>
<organism evidence="5 6">
    <name type="scientific">Streptosporangium canum</name>
    <dbReference type="NCBI Taxonomy" id="324952"/>
    <lineage>
        <taxon>Bacteria</taxon>
        <taxon>Bacillati</taxon>
        <taxon>Actinomycetota</taxon>
        <taxon>Actinomycetes</taxon>
        <taxon>Streptosporangiales</taxon>
        <taxon>Streptosporangiaceae</taxon>
        <taxon>Streptosporangium</taxon>
    </lineage>
</organism>
<dbReference type="InterPro" id="IPR008993">
    <property type="entry name" value="TIMP-like_OB-fold"/>
</dbReference>
<sequence length="214" mass="22181">MRHRVLAVLLLVAATLAIAPGTACACSCVPFEPKAQMEQSAAVFTGTVTAVRQVEGDPLGPRPPIVYTFHADQVYKGRADAAFQVATNSDGASCGYSFDIGARYLVFASTGQTGMFDTDPGVPLHTTLCSGNRTVRPGKEPLRPQDAIPDVSTLTSGLLAALGTATRPAATAVPSPPHASQDGAVSLWIYAGAAVGALGLASAGRWLFRRRGRS</sequence>
<dbReference type="GeneID" id="96298914"/>
<dbReference type="GO" id="GO:0002020">
    <property type="term" value="F:protease binding"/>
    <property type="evidence" value="ECO:0007669"/>
    <property type="project" value="TreeGrafter"/>
</dbReference>
<dbReference type="AlphaFoldDB" id="A0A1I3RR01"/>
<keyword evidence="3" id="KW-0812">Transmembrane</keyword>
<dbReference type="GO" id="GO:0031012">
    <property type="term" value="C:extracellular matrix"/>
    <property type="evidence" value="ECO:0007669"/>
    <property type="project" value="TreeGrafter"/>
</dbReference>
<dbReference type="GO" id="GO:0008191">
    <property type="term" value="F:metalloendopeptidase inhibitor activity"/>
    <property type="evidence" value="ECO:0007669"/>
    <property type="project" value="InterPro"/>
</dbReference>